<gene>
    <name evidence="1" type="primary">Acey_s0020.g96</name>
    <name evidence="1" type="ORF">Y032_0020g96</name>
</gene>
<reference evidence="2" key="1">
    <citation type="journal article" date="2015" name="Nat. Genet.">
        <title>The genome and transcriptome of the zoonotic hookworm Ancylostoma ceylanicum identify infection-specific gene families.</title>
        <authorList>
            <person name="Schwarz E.M."/>
            <person name="Hu Y."/>
            <person name="Antoshechkin I."/>
            <person name="Miller M.M."/>
            <person name="Sternberg P.W."/>
            <person name="Aroian R.V."/>
        </authorList>
    </citation>
    <scope>NUCLEOTIDE SEQUENCE</scope>
    <source>
        <strain evidence="2">HY135</strain>
    </source>
</reference>
<evidence type="ECO:0000313" key="2">
    <source>
        <dbReference type="Proteomes" id="UP000024635"/>
    </source>
</evidence>
<name>A0A016V2N9_9BILA</name>
<protein>
    <submittedName>
        <fullName evidence="1">Uncharacterized protein</fullName>
    </submittedName>
</protein>
<accession>A0A016V2N9</accession>
<sequence>MSYRERLRRLNAQTLELRRRLMDYDFVFKCAWKQVDLEFNQLFTKSNTIGITRGHNFRILRKKSFTSQNLVDQGEHAPCSGYSTDNLLMNSSTKTTDGSQHIRAFSRLC</sequence>
<dbReference type="AlphaFoldDB" id="A0A016V2N9"/>
<proteinExistence type="predicted"/>
<keyword evidence="2" id="KW-1185">Reference proteome</keyword>
<dbReference type="Proteomes" id="UP000024635">
    <property type="component" value="Unassembled WGS sequence"/>
</dbReference>
<dbReference type="EMBL" id="JARK01001356">
    <property type="protein sequence ID" value="EYC21287.1"/>
    <property type="molecule type" value="Genomic_DNA"/>
</dbReference>
<evidence type="ECO:0000313" key="1">
    <source>
        <dbReference type="EMBL" id="EYC21287.1"/>
    </source>
</evidence>
<organism evidence="1 2">
    <name type="scientific">Ancylostoma ceylanicum</name>
    <dbReference type="NCBI Taxonomy" id="53326"/>
    <lineage>
        <taxon>Eukaryota</taxon>
        <taxon>Metazoa</taxon>
        <taxon>Ecdysozoa</taxon>
        <taxon>Nematoda</taxon>
        <taxon>Chromadorea</taxon>
        <taxon>Rhabditida</taxon>
        <taxon>Rhabditina</taxon>
        <taxon>Rhabditomorpha</taxon>
        <taxon>Strongyloidea</taxon>
        <taxon>Ancylostomatidae</taxon>
        <taxon>Ancylostomatinae</taxon>
        <taxon>Ancylostoma</taxon>
    </lineage>
</organism>
<comment type="caution">
    <text evidence="1">The sequence shown here is derived from an EMBL/GenBank/DDBJ whole genome shotgun (WGS) entry which is preliminary data.</text>
</comment>